<dbReference type="AlphaFoldDB" id="A0A8J5TK82"/>
<protein>
    <recommendedName>
        <fullName evidence="5">Transmembrane protein</fullName>
    </recommendedName>
</protein>
<evidence type="ECO:0000313" key="4">
    <source>
        <dbReference type="Proteomes" id="UP000747542"/>
    </source>
</evidence>
<keyword evidence="2" id="KW-1133">Transmembrane helix</keyword>
<gene>
    <name evidence="3" type="ORF">Hamer_G031752</name>
</gene>
<evidence type="ECO:0000256" key="1">
    <source>
        <dbReference type="SAM" id="MobiDB-lite"/>
    </source>
</evidence>
<dbReference type="Proteomes" id="UP000747542">
    <property type="component" value="Unassembled WGS sequence"/>
</dbReference>
<feature type="region of interest" description="Disordered" evidence="1">
    <location>
        <begin position="1"/>
        <end position="42"/>
    </location>
</feature>
<evidence type="ECO:0008006" key="5">
    <source>
        <dbReference type="Google" id="ProtNLM"/>
    </source>
</evidence>
<feature type="transmembrane region" description="Helical" evidence="2">
    <location>
        <begin position="109"/>
        <end position="128"/>
    </location>
</feature>
<evidence type="ECO:0000313" key="3">
    <source>
        <dbReference type="EMBL" id="KAG7173823.1"/>
    </source>
</evidence>
<keyword evidence="4" id="KW-1185">Reference proteome</keyword>
<feature type="compositionally biased region" description="Basic and acidic residues" evidence="1">
    <location>
        <begin position="1"/>
        <end position="40"/>
    </location>
</feature>
<organism evidence="3 4">
    <name type="scientific">Homarus americanus</name>
    <name type="common">American lobster</name>
    <dbReference type="NCBI Taxonomy" id="6706"/>
    <lineage>
        <taxon>Eukaryota</taxon>
        <taxon>Metazoa</taxon>
        <taxon>Ecdysozoa</taxon>
        <taxon>Arthropoda</taxon>
        <taxon>Crustacea</taxon>
        <taxon>Multicrustacea</taxon>
        <taxon>Malacostraca</taxon>
        <taxon>Eumalacostraca</taxon>
        <taxon>Eucarida</taxon>
        <taxon>Decapoda</taxon>
        <taxon>Pleocyemata</taxon>
        <taxon>Astacidea</taxon>
        <taxon>Nephropoidea</taxon>
        <taxon>Nephropidae</taxon>
        <taxon>Homarus</taxon>
    </lineage>
</organism>
<dbReference type="EMBL" id="JAHLQT010008819">
    <property type="protein sequence ID" value="KAG7173823.1"/>
    <property type="molecule type" value="Genomic_DNA"/>
</dbReference>
<reference evidence="3" key="1">
    <citation type="journal article" date="2021" name="Sci. Adv.">
        <title>The American lobster genome reveals insights on longevity, neural, and immune adaptations.</title>
        <authorList>
            <person name="Polinski J.M."/>
            <person name="Zimin A.V."/>
            <person name="Clark K.F."/>
            <person name="Kohn A.B."/>
            <person name="Sadowski N."/>
            <person name="Timp W."/>
            <person name="Ptitsyn A."/>
            <person name="Khanna P."/>
            <person name="Romanova D.Y."/>
            <person name="Williams P."/>
            <person name="Greenwood S.J."/>
            <person name="Moroz L.L."/>
            <person name="Walt D.R."/>
            <person name="Bodnar A.G."/>
        </authorList>
    </citation>
    <scope>NUCLEOTIDE SEQUENCE</scope>
    <source>
        <strain evidence="3">GMGI-L3</strain>
    </source>
</reference>
<keyword evidence="2" id="KW-0472">Membrane</keyword>
<comment type="caution">
    <text evidence="3">The sequence shown here is derived from an EMBL/GenBank/DDBJ whole genome shotgun (WGS) entry which is preliminary data.</text>
</comment>
<evidence type="ECO:0000256" key="2">
    <source>
        <dbReference type="SAM" id="Phobius"/>
    </source>
</evidence>
<sequence>MLGTREHLRTKEDLNERTPENERTRERENTGEQTHLRTETPENAIDEEEFSKEFLGQLSSDIRLLHQCSHQARTASARTVVLNYRPSFLGNLLGLSGNAPGQTAVAVSLLRWPFILLAVYLIYIFLYPNRRAIIISSREHVQHDESWSYMMHCRRDNLARFMEDMTDPGLPPPTQAAGDRLQPGPASRAARSDPGPEQERISQEDQQNFLSVVLGPSTNTPGLSSLWIRTSSEDLLSDDLPYHPLPPNSTVPVAVSSYRYLQQDPDLTTLHPFVGQLVRSFDGHLNHRFRNSNYAAYFRPSVQFGSHLPLEQRGLGGWFSTLENWLDQLSETTKGEQEAQIGFRDYWTGDHPGLGGEDD</sequence>
<feature type="region of interest" description="Disordered" evidence="1">
    <location>
        <begin position="163"/>
        <end position="204"/>
    </location>
</feature>
<keyword evidence="2" id="KW-0812">Transmembrane</keyword>
<proteinExistence type="predicted"/>
<accession>A0A8J5TK82</accession>
<name>A0A8J5TK82_HOMAM</name>